<dbReference type="InterPro" id="IPR052155">
    <property type="entry name" value="Biofilm_reg_signaling"/>
</dbReference>
<dbReference type="Gene3D" id="3.30.450.20">
    <property type="entry name" value="PAS domain"/>
    <property type="match status" value="2"/>
</dbReference>
<gene>
    <name evidence="4" type="ORF">D3873_02910</name>
</gene>
<dbReference type="InterPro" id="IPR035919">
    <property type="entry name" value="EAL_sf"/>
</dbReference>
<dbReference type="PROSITE" id="PS50887">
    <property type="entry name" value="GGDEF"/>
    <property type="match status" value="1"/>
</dbReference>
<sequence>MGPLEKESVGILQSLPDMVAVIDTSGTILFVNEAWERFRIENGGDASKASVGVNYLRMLEKSDAVYEANGIRSVIEGSISTFNLEYPCHSPTEQRWYLMTVTKIDEQLLMIRHENVTKVLETEKSMNSVLESMTDAFFALDDNWCFEYLNSAAYDVLEREKGTLLHKNVWEEFPEAVESLFYSNYQKTLHQRISTSFEEYYGPLDTWFQVNAYPSTGRGISVYFQNINEKKMSEDRLKMFAYYDDLTDLPNRRSIHEMVRKKLAEDRACSLLFIDLDGFKNVNDVYGHEKGDLVLQRVGQKLQQHLSSEAFIARLGGDEFLIAVNESERKALRRFANEVLDLFHQPIVLDSHFSFSVSASIGIGIYPNDGKNFDELMSATDTAMYQAKRMRGNSYAFYHPSMKTEIARRLLIEQELGDDLRDHGIYFVLQPQWDTVKDELYGFEVLSRWRHPTLGEISPLEFIGIAEDTGNILKLTQHLFAEVFARVSRWIRQDGFDKKVAINITPYLLTQKSFFDDLFDLLERFRIPSSMIELEVTEETEMVTSEITLGNIVRCRDAGVSIAIDDFGTGFSMLSYLSYFPVDRLKIDRFFIDRIGNDPKSEAILRSIIHLAESLSCEVVAEGVETEEQVQFLRENGCAIVQGYLVDRALDVDEFERRFVKNVL</sequence>
<dbReference type="SMART" id="SM00267">
    <property type="entry name" value="GGDEF"/>
    <property type="match status" value="1"/>
</dbReference>
<dbReference type="InterPro" id="IPR001633">
    <property type="entry name" value="EAL_dom"/>
</dbReference>
<dbReference type="InterPro" id="IPR043128">
    <property type="entry name" value="Rev_trsase/Diguanyl_cyclase"/>
</dbReference>
<dbReference type="SUPFAM" id="SSF55785">
    <property type="entry name" value="PYP-like sensor domain (PAS domain)"/>
    <property type="match status" value="2"/>
</dbReference>
<dbReference type="Proteomes" id="UP000265725">
    <property type="component" value="Chromosome"/>
</dbReference>
<feature type="domain" description="GGDEF" evidence="3">
    <location>
        <begin position="267"/>
        <end position="400"/>
    </location>
</feature>
<evidence type="ECO:0000259" key="2">
    <source>
        <dbReference type="PROSITE" id="PS50883"/>
    </source>
</evidence>
<accession>A0A385YR42</accession>
<evidence type="ECO:0000259" key="3">
    <source>
        <dbReference type="PROSITE" id="PS50887"/>
    </source>
</evidence>
<dbReference type="InterPro" id="IPR000160">
    <property type="entry name" value="GGDEF_dom"/>
</dbReference>
<evidence type="ECO:0000313" key="5">
    <source>
        <dbReference type="Proteomes" id="UP000265725"/>
    </source>
</evidence>
<reference evidence="5" key="1">
    <citation type="submission" date="2018-09" db="EMBL/GenBank/DDBJ databases">
        <authorList>
            <person name="Zhu H."/>
        </authorList>
    </citation>
    <scope>NUCLEOTIDE SEQUENCE [LARGE SCALE GENOMIC DNA]</scope>
    <source>
        <strain evidence="5">K2R23-3</strain>
    </source>
</reference>
<dbReference type="AlphaFoldDB" id="A0A385YR42"/>
<dbReference type="Pfam" id="PF08448">
    <property type="entry name" value="PAS_4"/>
    <property type="match status" value="1"/>
</dbReference>
<feature type="domain" description="PAS" evidence="1">
    <location>
        <begin position="122"/>
        <end position="200"/>
    </location>
</feature>
<dbReference type="Gene3D" id="3.30.70.270">
    <property type="match status" value="1"/>
</dbReference>
<protein>
    <submittedName>
        <fullName evidence="4">EAL domain-containing protein</fullName>
    </submittedName>
</protein>
<dbReference type="PROSITE" id="PS50883">
    <property type="entry name" value="EAL"/>
    <property type="match status" value="1"/>
</dbReference>
<dbReference type="SUPFAM" id="SSF55073">
    <property type="entry name" value="Nucleotide cyclase"/>
    <property type="match status" value="1"/>
</dbReference>
<dbReference type="Pfam" id="PF00563">
    <property type="entry name" value="EAL"/>
    <property type="match status" value="1"/>
</dbReference>
<proteinExistence type="predicted"/>
<dbReference type="CDD" id="cd01948">
    <property type="entry name" value="EAL"/>
    <property type="match status" value="1"/>
</dbReference>
<dbReference type="SMART" id="SM00091">
    <property type="entry name" value="PAS"/>
    <property type="match status" value="2"/>
</dbReference>
<dbReference type="PANTHER" id="PTHR44757">
    <property type="entry name" value="DIGUANYLATE CYCLASE DGCP"/>
    <property type="match status" value="1"/>
</dbReference>
<dbReference type="KEGG" id="paek:D3873_02910"/>
<evidence type="ECO:0000313" key="4">
    <source>
        <dbReference type="EMBL" id="AYC28870.1"/>
    </source>
</evidence>
<feature type="domain" description="EAL" evidence="2">
    <location>
        <begin position="409"/>
        <end position="663"/>
    </location>
</feature>
<dbReference type="NCBIfam" id="TIGR00254">
    <property type="entry name" value="GGDEF"/>
    <property type="match status" value="1"/>
</dbReference>
<dbReference type="Pfam" id="PF00990">
    <property type="entry name" value="GGDEF"/>
    <property type="match status" value="1"/>
</dbReference>
<dbReference type="PANTHER" id="PTHR44757:SF2">
    <property type="entry name" value="BIOFILM ARCHITECTURE MAINTENANCE PROTEIN MBAA"/>
    <property type="match status" value="1"/>
</dbReference>
<dbReference type="InterPro" id="IPR000014">
    <property type="entry name" value="PAS"/>
</dbReference>
<dbReference type="SUPFAM" id="SSF141868">
    <property type="entry name" value="EAL domain-like"/>
    <property type="match status" value="1"/>
</dbReference>
<organism evidence="4 5">
    <name type="scientific">Paenisporosarcina cavernae</name>
    <dbReference type="NCBI Taxonomy" id="2320858"/>
    <lineage>
        <taxon>Bacteria</taxon>
        <taxon>Bacillati</taxon>
        <taxon>Bacillota</taxon>
        <taxon>Bacilli</taxon>
        <taxon>Bacillales</taxon>
        <taxon>Caryophanaceae</taxon>
        <taxon>Paenisporosarcina</taxon>
    </lineage>
</organism>
<name>A0A385YR42_9BACL</name>
<dbReference type="InterPro" id="IPR035965">
    <property type="entry name" value="PAS-like_dom_sf"/>
</dbReference>
<dbReference type="InterPro" id="IPR029787">
    <property type="entry name" value="Nucleotide_cyclase"/>
</dbReference>
<keyword evidence="5" id="KW-1185">Reference proteome</keyword>
<dbReference type="Gene3D" id="3.20.20.450">
    <property type="entry name" value="EAL domain"/>
    <property type="match status" value="1"/>
</dbReference>
<dbReference type="PROSITE" id="PS50112">
    <property type="entry name" value="PAS"/>
    <property type="match status" value="1"/>
</dbReference>
<dbReference type="EMBL" id="CP032418">
    <property type="protein sequence ID" value="AYC28870.1"/>
    <property type="molecule type" value="Genomic_DNA"/>
</dbReference>
<dbReference type="SMART" id="SM00052">
    <property type="entry name" value="EAL"/>
    <property type="match status" value="1"/>
</dbReference>
<dbReference type="InterPro" id="IPR013656">
    <property type="entry name" value="PAS_4"/>
</dbReference>
<evidence type="ECO:0000259" key="1">
    <source>
        <dbReference type="PROSITE" id="PS50112"/>
    </source>
</evidence>
<dbReference type="RefSeq" id="WP_119882614.1">
    <property type="nucleotide sequence ID" value="NZ_CP032418.1"/>
</dbReference>
<dbReference type="OrthoDB" id="2624050at2"/>
<dbReference type="CDD" id="cd01949">
    <property type="entry name" value="GGDEF"/>
    <property type="match status" value="1"/>
</dbReference>